<protein>
    <submittedName>
        <fullName evidence="2">Uncharacterized protein</fullName>
    </submittedName>
</protein>
<reference evidence="3" key="1">
    <citation type="submission" date="2017-05" db="EMBL/GenBank/DDBJ databases">
        <authorList>
            <person name="Lin X."/>
        </authorList>
    </citation>
    <scope>NUCLEOTIDE SEQUENCE [LARGE SCALE GENOMIC DNA]</scope>
    <source>
        <strain evidence="3">JLT2012</strain>
    </source>
</reference>
<keyword evidence="1" id="KW-0472">Membrane</keyword>
<evidence type="ECO:0000313" key="3">
    <source>
        <dbReference type="Proteomes" id="UP000198462"/>
    </source>
</evidence>
<keyword evidence="1" id="KW-1133">Transmembrane helix</keyword>
<dbReference type="EMBL" id="NFZT01000001">
    <property type="protein sequence ID" value="OWV34383.1"/>
    <property type="molecule type" value="Genomic_DNA"/>
</dbReference>
<evidence type="ECO:0000256" key="1">
    <source>
        <dbReference type="SAM" id="Phobius"/>
    </source>
</evidence>
<dbReference type="AlphaFoldDB" id="A0A219B888"/>
<dbReference type="RefSeq" id="WP_088713083.1">
    <property type="nucleotide sequence ID" value="NZ_NFZT01000001.1"/>
</dbReference>
<keyword evidence="1" id="KW-0812">Transmembrane</keyword>
<proteinExistence type="predicted"/>
<organism evidence="2 3">
    <name type="scientific">Pacificimonas flava</name>
    <dbReference type="NCBI Taxonomy" id="1234595"/>
    <lineage>
        <taxon>Bacteria</taxon>
        <taxon>Pseudomonadati</taxon>
        <taxon>Pseudomonadota</taxon>
        <taxon>Alphaproteobacteria</taxon>
        <taxon>Sphingomonadales</taxon>
        <taxon>Sphingosinicellaceae</taxon>
        <taxon>Pacificimonas</taxon>
    </lineage>
</organism>
<feature type="transmembrane region" description="Helical" evidence="1">
    <location>
        <begin position="6"/>
        <end position="25"/>
    </location>
</feature>
<name>A0A219B888_9SPHN</name>
<keyword evidence="3" id="KW-1185">Reference proteome</keyword>
<comment type="caution">
    <text evidence="2">The sequence shown here is derived from an EMBL/GenBank/DDBJ whole genome shotgun (WGS) entry which is preliminary data.</text>
</comment>
<accession>A0A219B888</accession>
<gene>
    <name evidence="2" type="ORF">B5C34_13560</name>
</gene>
<dbReference type="Proteomes" id="UP000198462">
    <property type="component" value="Unassembled WGS sequence"/>
</dbReference>
<evidence type="ECO:0000313" key="2">
    <source>
        <dbReference type="EMBL" id="OWV34383.1"/>
    </source>
</evidence>
<sequence length="179" mass="19761">MTEALFVILGSAITIASTFFFQWWNRRQERHDLARGLLVELRVGERASGPGSEVFELLRRLKAGQHVNPAIIRKVSSNTAGILNPIFHATADRLHLLDAAASQKLTEYYVRLAGTQRAGEVLADLIEAGFVWEETAQIAENIEASLTELYHLRAEAIRAIADTLPASHRPGRLIDPPGA</sequence>